<keyword evidence="1" id="KW-0677">Repeat</keyword>
<evidence type="ECO:0000313" key="4">
    <source>
        <dbReference type="EMBL" id="OGM91040.1"/>
    </source>
</evidence>
<organism evidence="4 5">
    <name type="scientific">Candidatus Wolfebacteria bacterium RIFCSPLOWO2_01_FULL_45_19</name>
    <dbReference type="NCBI Taxonomy" id="1802557"/>
    <lineage>
        <taxon>Bacteria</taxon>
        <taxon>Candidatus Wolfeibacteriota</taxon>
    </lineage>
</organism>
<dbReference type="Gene3D" id="1.25.40.10">
    <property type="entry name" value="Tetratricopeptide repeat domain"/>
    <property type="match status" value="2"/>
</dbReference>
<dbReference type="SMART" id="SM00028">
    <property type="entry name" value="TPR"/>
    <property type="match status" value="5"/>
</dbReference>
<gene>
    <name evidence="4" type="ORF">A3A20_00380</name>
</gene>
<protein>
    <submittedName>
        <fullName evidence="4">Uncharacterized protein</fullName>
    </submittedName>
</protein>
<dbReference type="PANTHER" id="PTHR44858:SF1">
    <property type="entry name" value="UDP-N-ACETYLGLUCOSAMINE--PEPTIDE N-ACETYLGLUCOSAMINYLTRANSFERASE SPINDLY-RELATED"/>
    <property type="match status" value="1"/>
</dbReference>
<feature type="repeat" description="TPR" evidence="3">
    <location>
        <begin position="123"/>
        <end position="156"/>
    </location>
</feature>
<dbReference type="SUPFAM" id="SSF48452">
    <property type="entry name" value="TPR-like"/>
    <property type="match status" value="1"/>
</dbReference>
<dbReference type="InterPro" id="IPR011990">
    <property type="entry name" value="TPR-like_helical_dom_sf"/>
</dbReference>
<dbReference type="PANTHER" id="PTHR44858">
    <property type="entry name" value="TETRATRICOPEPTIDE REPEAT PROTEIN 6"/>
    <property type="match status" value="1"/>
</dbReference>
<keyword evidence="2 3" id="KW-0802">TPR repeat</keyword>
<dbReference type="InterPro" id="IPR019734">
    <property type="entry name" value="TPR_rpt"/>
</dbReference>
<evidence type="ECO:0000256" key="1">
    <source>
        <dbReference type="ARBA" id="ARBA00022737"/>
    </source>
</evidence>
<dbReference type="PROSITE" id="PS50005">
    <property type="entry name" value="TPR"/>
    <property type="match status" value="2"/>
</dbReference>
<sequence>MILSNRAKIGIAVVLIFAALGIAVLAFKEQVGKFAWEIFRLDRAAAFLNSNDAAMHFKMGNFYFNGGAYDLERAKKYFAKTISLDERLPGAHYQLGRIYFLEGKFFSALEEMNKEIELYPEFEKSYYMSGLIAGYQGNFNLAVRSFEKFLTFKPESWAGWNDLAWVYFKKGDYEKVKEAAENGIAAAGENVWLNTSLGVALLNLEEAEMAITVLNQAKIMAENMTPEEWGMAYPGNNPKNYEDGLRQMLEAIEFNLNLAMNSVDNF</sequence>
<evidence type="ECO:0000256" key="2">
    <source>
        <dbReference type="ARBA" id="ARBA00022803"/>
    </source>
</evidence>
<dbReference type="InterPro" id="IPR050498">
    <property type="entry name" value="Ycf3"/>
</dbReference>
<name>A0A1F8DQZ6_9BACT</name>
<dbReference type="Pfam" id="PF13432">
    <property type="entry name" value="TPR_16"/>
    <property type="match status" value="1"/>
</dbReference>
<feature type="repeat" description="TPR" evidence="3">
    <location>
        <begin position="89"/>
        <end position="122"/>
    </location>
</feature>
<comment type="caution">
    <text evidence="4">The sequence shown here is derived from an EMBL/GenBank/DDBJ whole genome shotgun (WGS) entry which is preliminary data.</text>
</comment>
<reference evidence="4 5" key="1">
    <citation type="journal article" date="2016" name="Nat. Commun.">
        <title>Thousands of microbial genomes shed light on interconnected biogeochemical processes in an aquifer system.</title>
        <authorList>
            <person name="Anantharaman K."/>
            <person name="Brown C.T."/>
            <person name="Hug L.A."/>
            <person name="Sharon I."/>
            <person name="Castelle C.J."/>
            <person name="Probst A.J."/>
            <person name="Thomas B.C."/>
            <person name="Singh A."/>
            <person name="Wilkins M.J."/>
            <person name="Karaoz U."/>
            <person name="Brodie E.L."/>
            <person name="Williams K.H."/>
            <person name="Hubbard S.S."/>
            <person name="Banfield J.F."/>
        </authorList>
    </citation>
    <scope>NUCLEOTIDE SEQUENCE [LARGE SCALE GENOMIC DNA]</scope>
</reference>
<dbReference type="Proteomes" id="UP000178946">
    <property type="component" value="Unassembled WGS sequence"/>
</dbReference>
<dbReference type="AlphaFoldDB" id="A0A1F8DQZ6"/>
<dbReference type="STRING" id="1802557.A3A20_00380"/>
<proteinExistence type="predicted"/>
<evidence type="ECO:0000313" key="5">
    <source>
        <dbReference type="Proteomes" id="UP000178946"/>
    </source>
</evidence>
<evidence type="ECO:0000256" key="3">
    <source>
        <dbReference type="PROSITE-ProRule" id="PRU00339"/>
    </source>
</evidence>
<dbReference type="EMBL" id="MGIR01000004">
    <property type="protein sequence ID" value="OGM91040.1"/>
    <property type="molecule type" value="Genomic_DNA"/>
</dbReference>
<accession>A0A1F8DQZ6</accession>